<evidence type="ECO:0000313" key="8">
    <source>
        <dbReference type="EMBL" id="ROV57574.1"/>
    </source>
</evidence>
<proteinExistence type="inferred from homology"/>
<dbReference type="InterPro" id="IPR051906">
    <property type="entry name" value="TolC-like"/>
</dbReference>
<protein>
    <recommendedName>
        <fullName evidence="10">TolC family protein</fullName>
    </recommendedName>
</protein>
<keyword evidence="7" id="KW-0998">Cell outer membrane</keyword>
<name>A0A3N3DSU3_9VIBR</name>
<evidence type="ECO:0000256" key="5">
    <source>
        <dbReference type="ARBA" id="ARBA00022692"/>
    </source>
</evidence>
<evidence type="ECO:0000256" key="2">
    <source>
        <dbReference type="ARBA" id="ARBA00007613"/>
    </source>
</evidence>
<dbReference type="GO" id="GO:0015562">
    <property type="term" value="F:efflux transmembrane transporter activity"/>
    <property type="evidence" value="ECO:0007669"/>
    <property type="project" value="InterPro"/>
</dbReference>
<accession>A0A3N3DSU3</accession>
<reference evidence="8 9" key="1">
    <citation type="submission" date="2018-11" db="EMBL/GenBank/DDBJ databases">
        <title>Vibrio ponticus strain CAIM 1751 pathogenic for the snapper Lutjanus guttatus.</title>
        <authorList>
            <person name="Soto-Rodriguez S."/>
            <person name="Lozano-Olvera R."/>
            <person name="Gomez-Gil B."/>
        </authorList>
    </citation>
    <scope>NUCLEOTIDE SEQUENCE [LARGE SCALE GENOMIC DNA]</scope>
    <source>
        <strain evidence="8 9">CAIM 1751</strain>
    </source>
</reference>
<comment type="similarity">
    <text evidence="2">Belongs to the outer membrane factor (OMF) (TC 1.B.17) family.</text>
</comment>
<evidence type="ECO:0008006" key="10">
    <source>
        <dbReference type="Google" id="ProtNLM"/>
    </source>
</evidence>
<keyword evidence="6" id="KW-0472">Membrane</keyword>
<dbReference type="GO" id="GO:0009279">
    <property type="term" value="C:cell outer membrane"/>
    <property type="evidence" value="ECO:0007669"/>
    <property type="project" value="UniProtKB-SubCell"/>
</dbReference>
<dbReference type="GO" id="GO:0015288">
    <property type="term" value="F:porin activity"/>
    <property type="evidence" value="ECO:0007669"/>
    <property type="project" value="TreeGrafter"/>
</dbReference>
<dbReference type="Pfam" id="PF02321">
    <property type="entry name" value="OEP"/>
    <property type="match status" value="2"/>
</dbReference>
<dbReference type="AlphaFoldDB" id="A0A3N3DSU3"/>
<dbReference type="SUPFAM" id="SSF56954">
    <property type="entry name" value="Outer membrane efflux proteins (OEP)"/>
    <property type="match status" value="1"/>
</dbReference>
<evidence type="ECO:0000256" key="7">
    <source>
        <dbReference type="ARBA" id="ARBA00023237"/>
    </source>
</evidence>
<dbReference type="PANTHER" id="PTHR30026:SF20">
    <property type="entry name" value="OUTER MEMBRANE PROTEIN TOLC"/>
    <property type="match status" value="1"/>
</dbReference>
<evidence type="ECO:0000313" key="9">
    <source>
        <dbReference type="Proteomes" id="UP000278792"/>
    </source>
</evidence>
<organism evidence="8 9">
    <name type="scientific">Vibrio ponticus</name>
    <dbReference type="NCBI Taxonomy" id="265668"/>
    <lineage>
        <taxon>Bacteria</taxon>
        <taxon>Pseudomonadati</taxon>
        <taxon>Pseudomonadota</taxon>
        <taxon>Gammaproteobacteria</taxon>
        <taxon>Vibrionales</taxon>
        <taxon>Vibrionaceae</taxon>
        <taxon>Vibrio</taxon>
    </lineage>
</organism>
<comment type="subcellular location">
    <subcellularLocation>
        <location evidence="1">Cell outer membrane</location>
    </subcellularLocation>
</comment>
<sequence>MIMRYLNAIILALLVAFPIHAQSLKDIYSLAKQNDLVIKPQETQSKLAELNISLARASLLPQVDASASYNQSYDRQEVQELGGFGQILQTTSYQKSTSKGIGLNVGLSMPIYNHAQWLNLDIAEKQAVQALLAYSAAEQQLTQRVINQYLMVTKAQDLYELLDDQSHKLKLLMDRVSDSNSKAYLDLMGRYTEISAQKVSQRAAWQANLAQLSILTGEVHQSIQPLDTSQIYSSEMDLSLEQAQLLAQQENREYIARKMLVDIAKEQIEIATAAHLPSISGGIFWSHAQDLDSELSNIGVFGNVGVSLPIYTGGAISTSVEIAKQGYIGASDQLALAFRQLISETTIVYDAVNANAGVIPVYKDSVDIAKRAFEATLSAVKTGSRNSTDVVNKLDIYYQNQAQLLSSQYDYLTASITLRLLMGSLSEQDVLDIDSSLR</sequence>
<keyword evidence="5" id="KW-0812">Transmembrane</keyword>
<keyword evidence="3" id="KW-0813">Transport</keyword>
<evidence type="ECO:0000256" key="4">
    <source>
        <dbReference type="ARBA" id="ARBA00022452"/>
    </source>
</evidence>
<evidence type="ECO:0000256" key="6">
    <source>
        <dbReference type="ARBA" id="ARBA00023136"/>
    </source>
</evidence>
<gene>
    <name evidence="8" type="ORF">EGH82_22455</name>
</gene>
<dbReference type="GO" id="GO:1990281">
    <property type="term" value="C:efflux pump complex"/>
    <property type="evidence" value="ECO:0007669"/>
    <property type="project" value="TreeGrafter"/>
</dbReference>
<dbReference type="Proteomes" id="UP000278792">
    <property type="component" value="Unassembled WGS sequence"/>
</dbReference>
<dbReference type="InterPro" id="IPR003423">
    <property type="entry name" value="OMP_efflux"/>
</dbReference>
<evidence type="ECO:0000256" key="1">
    <source>
        <dbReference type="ARBA" id="ARBA00004442"/>
    </source>
</evidence>
<dbReference type="PANTHER" id="PTHR30026">
    <property type="entry name" value="OUTER MEMBRANE PROTEIN TOLC"/>
    <property type="match status" value="1"/>
</dbReference>
<evidence type="ECO:0000256" key="3">
    <source>
        <dbReference type="ARBA" id="ARBA00022448"/>
    </source>
</evidence>
<keyword evidence="4" id="KW-1134">Transmembrane beta strand</keyword>
<dbReference type="EMBL" id="RKIK01000136">
    <property type="protein sequence ID" value="ROV57574.1"/>
    <property type="molecule type" value="Genomic_DNA"/>
</dbReference>
<dbReference type="Gene3D" id="1.20.1600.10">
    <property type="entry name" value="Outer membrane efflux proteins (OEP)"/>
    <property type="match status" value="1"/>
</dbReference>
<comment type="caution">
    <text evidence="8">The sequence shown here is derived from an EMBL/GenBank/DDBJ whole genome shotgun (WGS) entry which is preliminary data.</text>
</comment>